<dbReference type="EMBL" id="JXKH01000005">
    <property type="protein sequence ID" value="OJG18196.1"/>
    <property type="molecule type" value="Genomic_DNA"/>
</dbReference>
<keyword evidence="4" id="KW-1185">Reference proteome</keyword>
<evidence type="ECO:0000313" key="4">
    <source>
        <dbReference type="Proteomes" id="UP000181884"/>
    </source>
</evidence>
<dbReference type="AlphaFoldDB" id="A0A1L8REJ3"/>
<evidence type="ECO:0008006" key="5">
    <source>
        <dbReference type="Google" id="ProtNLM"/>
    </source>
</evidence>
<dbReference type="Gene3D" id="3.90.1010.20">
    <property type="match status" value="2"/>
</dbReference>
<accession>A0A1L8REJ3</accession>
<dbReference type="PROSITE" id="PS51257">
    <property type="entry name" value="PROKAR_LIPOPROTEIN"/>
    <property type="match status" value="1"/>
</dbReference>
<feature type="compositionally biased region" description="Low complexity" evidence="1">
    <location>
        <begin position="41"/>
        <end position="63"/>
    </location>
</feature>
<proteinExistence type="predicted"/>
<gene>
    <name evidence="3" type="ORF">RU97_GL002269</name>
</gene>
<organism evidence="3 4">
    <name type="scientific">Enterococcus canis</name>
    <dbReference type="NCBI Taxonomy" id="214095"/>
    <lineage>
        <taxon>Bacteria</taxon>
        <taxon>Bacillati</taxon>
        <taxon>Bacillota</taxon>
        <taxon>Bacilli</taxon>
        <taxon>Lactobacillales</taxon>
        <taxon>Enterococcaceae</taxon>
        <taxon>Enterococcus</taxon>
    </lineage>
</organism>
<evidence type="ECO:0000256" key="2">
    <source>
        <dbReference type="SAM" id="SignalP"/>
    </source>
</evidence>
<feature type="chain" id="PRO_5039573835" description="Peptidoglycan-binding protein" evidence="2">
    <location>
        <begin position="34"/>
        <end position="396"/>
    </location>
</feature>
<feature type="region of interest" description="Disordered" evidence="1">
    <location>
        <begin position="39"/>
        <end position="63"/>
    </location>
</feature>
<protein>
    <recommendedName>
        <fullName evidence="5">Peptidoglycan-binding protein</fullName>
    </recommendedName>
</protein>
<evidence type="ECO:0000256" key="1">
    <source>
        <dbReference type="SAM" id="MobiDB-lite"/>
    </source>
</evidence>
<feature type="signal peptide" evidence="2">
    <location>
        <begin position="1"/>
        <end position="33"/>
    </location>
</feature>
<name>A0A1L8REJ3_9ENTE</name>
<comment type="caution">
    <text evidence="3">The sequence shown here is derived from an EMBL/GenBank/DDBJ whole genome shotgun (WGS) entry which is preliminary data.</text>
</comment>
<reference evidence="3 4" key="1">
    <citation type="submission" date="2014-12" db="EMBL/GenBank/DDBJ databases">
        <title>Draft genome sequences of 29 type strains of Enterococci.</title>
        <authorList>
            <person name="Zhong Z."/>
            <person name="Sun Z."/>
            <person name="Liu W."/>
            <person name="Zhang W."/>
            <person name="Zhang H."/>
        </authorList>
    </citation>
    <scope>NUCLEOTIDE SEQUENCE [LARGE SCALE GENOMIC DNA]</scope>
    <source>
        <strain evidence="3 4">DSM 17029</strain>
    </source>
</reference>
<sequence>MKARKKTIFITQEDMMKKTGIVALLVLASLSLAACGGNDNSGTDSTGSAASSESSQATSDSAAPANITIAEGKAPEGTEVPGAGTVIMRQMYAAPHGTKSFAAVNVTMNGDTIVTARLDEFQYVEPGDFKGVPNADAGFGESFPDGNILVGKEENDDAYSAMMKDHGGATQTWKDSMEAITNFVKGKTVADVEAAIKELEGQGDDAKPADVVTGSTFSDTRGYLQAIVDTAKSGMISVGEKSDTTDLKEAQTLSAPHGDKSFAVTTVAMDGDKVAAVFVDEFQFVEAADFGGVPNSDSDFGQGVKNGQVLASKEANNEAYSAMMKDHAGATQTYSDNMKAVEDFVIGKTIADIEKAISELEAQGDDAKPADVVTGATFADTKGYLQAIVDTAKNVN</sequence>
<dbReference type="Proteomes" id="UP000181884">
    <property type="component" value="Unassembled WGS sequence"/>
</dbReference>
<dbReference type="STRING" id="214095.RU97_GL002269"/>
<keyword evidence="2" id="KW-0732">Signal</keyword>
<evidence type="ECO:0000313" key="3">
    <source>
        <dbReference type="EMBL" id="OJG18196.1"/>
    </source>
</evidence>